<evidence type="ECO:0000313" key="3">
    <source>
        <dbReference type="Proteomes" id="UP000317010"/>
    </source>
</evidence>
<protein>
    <submittedName>
        <fullName evidence="2">Glycosyltransferase involved in cell wall biosynthesis</fullName>
    </submittedName>
</protein>
<dbReference type="Proteomes" id="UP000317010">
    <property type="component" value="Unassembled WGS sequence"/>
</dbReference>
<evidence type="ECO:0000259" key="1">
    <source>
        <dbReference type="Pfam" id="PF00535"/>
    </source>
</evidence>
<dbReference type="InterPro" id="IPR029044">
    <property type="entry name" value="Nucleotide-diphossugar_trans"/>
</dbReference>
<comment type="caution">
    <text evidence="2">The sequence shown here is derived from an EMBL/GenBank/DDBJ whole genome shotgun (WGS) entry which is preliminary data.</text>
</comment>
<dbReference type="RefSeq" id="WP_144912729.1">
    <property type="nucleotide sequence ID" value="NZ_VLLI01000006.1"/>
</dbReference>
<evidence type="ECO:0000313" key="2">
    <source>
        <dbReference type="EMBL" id="TWI99955.1"/>
    </source>
</evidence>
<proteinExistence type="predicted"/>
<dbReference type="InterPro" id="IPR001173">
    <property type="entry name" value="Glyco_trans_2-like"/>
</dbReference>
<gene>
    <name evidence="2" type="ORF">JN11_02371</name>
</gene>
<dbReference type="Gene3D" id="3.90.550.10">
    <property type="entry name" value="Spore Coat Polysaccharide Biosynthesis Protein SpsA, Chain A"/>
    <property type="match status" value="1"/>
</dbReference>
<dbReference type="SUPFAM" id="SSF53448">
    <property type="entry name" value="Nucleotide-diphospho-sugar transferases"/>
    <property type="match status" value="1"/>
</dbReference>
<feature type="domain" description="Glycosyltransferase 2-like" evidence="1">
    <location>
        <begin position="8"/>
        <end position="162"/>
    </location>
</feature>
<keyword evidence="2" id="KW-0808">Transferase</keyword>
<dbReference type="GO" id="GO:0016758">
    <property type="term" value="F:hexosyltransferase activity"/>
    <property type="evidence" value="ECO:0007669"/>
    <property type="project" value="UniProtKB-ARBA"/>
</dbReference>
<organism evidence="2 3">
    <name type="scientific">Mucilaginibacter frigoritolerans</name>
    <dbReference type="NCBI Taxonomy" id="652788"/>
    <lineage>
        <taxon>Bacteria</taxon>
        <taxon>Pseudomonadati</taxon>
        <taxon>Bacteroidota</taxon>
        <taxon>Sphingobacteriia</taxon>
        <taxon>Sphingobacteriales</taxon>
        <taxon>Sphingobacteriaceae</taxon>
        <taxon>Mucilaginibacter</taxon>
    </lineage>
</organism>
<dbReference type="OrthoDB" id="9802649at2"/>
<accession>A0A562U289</accession>
<sequence>MKQAPLVSIALCTYNGAKYLADQLDTLVNQTYKTFEIVVVDDCSTDSTVQILNDYASRYPQITVYKNESNLGFTSNFEKAVKLCNGEFIALCDQDDLWDLQKIELQVDAIKNNVFVYHDSEFIYEDGSAMNKKVSDIMNLYRGGEPEVFLFFNCVSGHSILMKKELLTDALPLKQSYFHDWWLAYVATNVGTIDFIPQCLVKYRQHDSSDTNILRQQRKNDKHKLSSVQKIERIEQWLAYCSAFPKNKDQQLIDSFYKAYKKRVQSYLSFELSALLFKYRKTIFYIRKKSKLNRLNYIYSQVWGVKTKKIFSQQ</sequence>
<reference evidence="2 3" key="1">
    <citation type="submission" date="2019-07" db="EMBL/GenBank/DDBJ databases">
        <title>Genomic Encyclopedia of Archaeal and Bacterial Type Strains, Phase II (KMG-II): from individual species to whole genera.</title>
        <authorList>
            <person name="Goeker M."/>
        </authorList>
    </citation>
    <scope>NUCLEOTIDE SEQUENCE [LARGE SCALE GENOMIC DNA]</scope>
    <source>
        <strain evidence="2 3">ATCC BAA-1854</strain>
    </source>
</reference>
<dbReference type="Pfam" id="PF00535">
    <property type="entry name" value="Glycos_transf_2"/>
    <property type="match status" value="1"/>
</dbReference>
<keyword evidence="3" id="KW-1185">Reference proteome</keyword>
<dbReference type="PANTHER" id="PTHR22916:SF3">
    <property type="entry name" value="UDP-GLCNAC:BETAGAL BETA-1,3-N-ACETYLGLUCOSAMINYLTRANSFERASE-LIKE PROTEIN 1"/>
    <property type="match status" value="1"/>
</dbReference>
<dbReference type="CDD" id="cd04196">
    <property type="entry name" value="GT_2_like_d"/>
    <property type="match status" value="1"/>
</dbReference>
<name>A0A562U289_9SPHI</name>
<dbReference type="EMBL" id="VLLI01000006">
    <property type="protein sequence ID" value="TWI99955.1"/>
    <property type="molecule type" value="Genomic_DNA"/>
</dbReference>
<dbReference type="PANTHER" id="PTHR22916">
    <property type="entry name" value="GLYCOSYLTRANSFERASE"/>
    <property type="match status" value="1"/>
</dbReference>
<dbReference type="AlphaFoldDB" id="A0A562U289"/>